<dbReference type="SUPFAM" id="SSF51120">
    <property type="entry name" value="beta-Roll"/>
    <property type="match status" value="1"/>
</dbReference>
<dbReference type="AlphaFoldDB" id="A0A423NIE8"/>
<gene>
    <name evidence="1" type="ORF">BK674_23995</name>
</gene>
<dbReference type="Gene3D" id="2.150.10.10">
    <property type="entry name" value="Serralysin-like metalloprotease, C-terminal"/>
    <property type="match status" value="1"/>
</dbReference>
<protein>
    <recommendedName>
        <fullName evidence="3">Calcium-binding protein</fullName>
    </recommendedName>
</protein>
<organism evidence="1 2">
    <name type="scientific">Pseudomonas moraviensis</name>
    <dbReference type="NCBI Taxonomy" id="321662"/>
    <lineage>
        <taxon>Bacteria</taxon>
        <taxon>Pseudomonadati</taxon>
        <taxon>Pseudomonadota</taxon>
        <taxon>Gammaproteobacteria</taxon>
        <taxon>Pseudomonadales</taxon>
        <taxon>Pseudomonadaceae</taxon>
        <taxon>Pseudomonas</taxon>
    </lineage>
</organism>
<comment type="caution">
    <text evidence="1">The sequence shown here is derived from an EMBL/GenBank/DDBJ whole genome shotgun (WGS) entry which is preliminary data.</text>
</comment>
<name>A0A423NIE8_9PSED</name>
<evidence type="ECO:0008006" key="3">
    <source>
        <dbReference type="Google" id="ProtNLM"/>
    </source>
</evidence>
<dbReference type="InterPro" id="IPR011049">
    <property type="entry name" value="Serralysin-like_metalloprot_C"/>
</dbReference>
<evidence type="ECO:0000313" key="2">
    <source>
        <dbReference type="Proteomes" id="UP000284207"/>
    </source>
</evidence>
<sequence>MSKLIVPSAHIANVRLLQVTPIDASANVHAPSTGNLHHLPSPALENNADAAHRQSLRSLDKHYGPLRIGEFTTSRVELQALGATVNGQPVSPANTDMKNADQAFLDGLNFEAAKVEARLQSVDIPDSAVPAMLFFEIACKRSIDAGPLFISDTPIGTGSTMERLNQLGKAAQKLGIHRADSFENTPGWVNRNKSYLMSGAGVGLQAFGIYSGYMAMADAIRKGDKLEAIFQGGSIAAELGSLIIEQGLTKTGEAMLTNGGKLFKYFPLTSVGKYMSRGAGMFASAITLPFDIIDAVKSFNAAAATSGKEAQDHYVSGAMSVAGAGISLVLGVAALAGFGSVAGPVGLVAAALLIAGSMIYQAARVVDDIDDYIELTAHERLRSGWFAFTGKELDTEVMDRFKLSKGYRDHEKQLELSAKDMLEGAYRNSIEHVVNGAFRAELQAVELWRYVWDESTGEKPFKLDNQAVIVGADDVIDARDGLPADLKGKVSGSAGEGKGVFWRMGDGNDRVVGVKAQPNLFTYRDGHKALTGGDKNDAFYHEITARELDRSGKPAHVNVLDGGGGADMVAFEGSRPTSDTRHVGHDINLQTGKVMLRGLDPQAEGIEVAHLTSFENVSTLRKGTSHVTGTADANQISANGYDRVKAGDGNDTIAIFGTECRVDGGHGEDRYYIANTNARTTIIEEGEHSSVVEFGWARAVIQRWQLIGTSLVITSLRGNDGCDPDHVLTLENVYQMVDGQRQLKNARWLFRTQDEYELLALLPARPGEAASQDIEVAVTVNGRPAPAPAIINGGTVTITPQGLHRHFVARTDRRVEFVAATAAAATASTVYLDFKASEIVDAVLSYQVEVRNGVSGNTHLIYKDICLSLLLPSKAVLFKGVITTIAAATGYSGRNSLKVTTPLLAQDIVLVMQDEVSYRLQVPGLDYEEDARNPGTRVSSTRSWLKRRNGKYLFVRPLVSEKPVLTAQASKVVIEPRTHTGIYVLEGQSATYDVYLASNCIVRLSTPGAAAKTANASTWNLFTRTLSETVKRDDIQLEDNRLRIASVTIELPDIEDDTPVESISVVTSAGHIYEVSLLFEVLQLYVINARSYASVDALVADIEQHRQRNELAARVYVTDIGYQPDTEGTLTYNSIRKNWSLASDPQTHLNLDDLFIPISGT</sequence>
<dbReference type="RefSeq" id="WP_259740538.1">
    <property type="nucleotide sequence ID" value="NZ_MOCA01000008.1"/>
</dbReference>
<proteinExistence type="predicted"/>
<accession>A0A423NIE8</accession>
<reference evidence="1 2" key="1">
    <citation type="submission" date="2016-10" db="EMBL/GenBank/DDBJ databases">
        <title>Comparative genome analysis of multiple Pseudomonas spp. focuses on biocontrol and plant growth promoting traits.</title>
        <authorList>
            <person name="Tao X.-Y."/>
            <person name="Taylor C.G."/>
        </authorList>
    </citation>
    <scope>NUCLEOTIDE SEQUENCE [LARGE SCALE GENOMIC DNA]</scope>
    <source>
        <strain evidence="1 2">36B3</strain>
    </source>
</reference>
<evidence type="ECO:0000313" key="1">
    <source>
        <dbReference type="EMBL" id="RON97923.1"/>
    </source>
</evidence>
<dbReference type="EMBL" id="MOCA01000008">
    <property type="protein sequence ID" value="RON97923.1"/>
    <property type="molecule type" value="Genomic_DNA"/>
</dbReference>
<dbReference type="Proteomes" id="UP000284207">
    <property type="component" value="Unassembled WGS sequence"/>
</dbReference>